<evidence type="ECO:0000256" key="3">
    <source>
        <dbReference type="ARBA" id="ARBA00022840"/>
    </source>
</evidence>
<dbReference type="EMBL" id="JAFEJA010000001">
    <property type="protein sequence ID" value="MBM9617414.1"/>
    <property type="molecule type" value="Genomic_DNA"/>
</dbReference>
<organism evidence="6 7">
    <name type="scientific">Streptomyces zhihengii</name>
    <dbReference type="NCBI Taxonomy" id="1818004"/>
    <lineage>
        <taxon>Bacteria</taxon>
        <taxon>Bacillati</taxon>
        <taxon>Actinomycetota</taxon>
        <taxon>Actinomycetes</taxon>
        <taxon>Kitasatosporales</taxon>
        <taxon>Streptomycetaceae</taxon>
        <taxon>Streptomyces</taxon>
    </lineage>
</organism>
<dbReference type="PANTHER" id="PTHR43585:SF2">
    <property type="entry name" value="ATP-GRASP ENZYME FSQD"/>
    <property type="match status" value="1"/>
</dbReference>
<evidence type="ECO:0000313" key="7">
    <source>
        <dbReference type="Proteomes" id="UP000664109"/>
    </source>
</evidence>
<dbReference type="Proteomes" id="UP000664109">
    <property type="component" value="Unassembled WGS sequence"/>
</dbReference>
<evidence type="ECO:0000256" key="1">
    <source>
        <dbReference type="ARBA" id="ARBA00022598"/>
    </source>
</evidence>
<dbReference type="Gene3D" id="3.30.470.20">
    <property type="entry name" value="ATP-grasp fold, B domain"/>
    <property type="match status" value="1"/>
</dbReference>
<sequence>MTIASLESLSFGLGRTAEAAAAAGHRLCLLTADRSVYLHELSVLPAGAVTVVDVDTFDRDAVRRALGALPGLAGLINTTDTWSLPAAEVAAEFGLPGPDPAAVRVLRDKAEVRRRLHAAGLSAGAALPVAADPSAAGEVVRRIGLPAVVKDRSGTSSRDVWITPDKDALRRALAEAGERGLDGRLFAEPYLAGPLYSAETLGFGGETRLLGVFSRQTSRRPAVREEAAAFPVALGAELTAEVAGWVGRVLAAAGHTDGFAHVEFVLTAQGPELVEINRRIGGALVGEALCRALGTNVYEALVATTLGRRPALLDGLRADGAAGYDGDAVAFVLVYADRPGTLTGWDGLDGLAAFPGAVRWYPTREPGAVLAHTGDQRGCTGMVWAEGPTAELAMHRAWSAAVTVRPLMRDAPAG</sequence>
<dbReference type="RefSeq" id="WP_205371803.1">
    <property type="nucleotide sequence ID" value="NZ_JAFEJA010000001.1"/>
</dbReference>
<dbReference type="Pfam" id="PF13535">
    <property type="entry name" value="ATP-grasp_4"/>
    <property type="match status" value="1"/>
</dbReference>
<evidence type="ECO:0000259" key="5">
    <source>
        <dbReference type="PROSITE" id="PS50975"/>
    </source>
</evidence>
<dbReference type="InterPro" id="IPR040570">
    <property type="entry name" value="LAL_C2"/>
</dbReference>
<dbReference type="InterPro" id="IPR052032">
    <property type="entry name" value="ATP-dep_AA_Ligase"/>
</dbReference>
<dbReference type="PANTHER" id="PTHR43585">
    <property type="entry name" value="FUMIPYRROLE BIOSYNTHESIS PROTEIN C"/>
    <property type="match status" value="1"/>
</dbReference>
<keyword evidence="1" id="KW-0436">Ligase</keyword>
<dbReference type="Pfam" id="PF18603">
    <property type="entry name" value="LAL_C2"/>
    <property type="match status" value="1"/>
</dbReference>
<gene>
    <name evidence="6" type="ORF">JE024_01440</name>
</gene>
<keyword evidence="3 4" id="KW-0067">ATP-binding</keyword>
<comment type="caution">
    <text evidence="6">The sequence shown here is derived from an EMBL/GenBank/DDBJ whole genome shotgun (WGS) entry which is preliminary data.</text>
</comment>
<reference evidence="6 7" key="1">
    <citation type="journal article" date="2016" name="Arch. Microbiol.">
        <title>Streptomyces zhihengii sp. nov., isolated from rhizospheric soil of Psammosilene tunicoides.</title>
        <authorList>
            <person name="Huang M.J."/>
            <person name="Fei J.J."/>
            <person name="Salam N."/>
            <person name="Kim C.J."/>
            <person name="Hozzein W.N."/>
            <person name="Xiao M."/>
            <person name="Huang H.Q."/>
            <person name="Li W.J."/>
        </authorList>
    </citation>
    <scope>NUCLEOTIDE SEQUENCE [LARGE SCALE GENOMIC DNA]</scope>
    <source>
        <strain evidence="6 7">YIM T102</strain>
    </source>
</reference>
<feature type="domain" description="ATP-grasp" evidence="5">
    <location>
        <begin position="113"/>
        <end position="306"/>
    </location>
</feature>
<accession>A0ABS2UJI1</accession>
<evidence type="ECO:0000256" key="4">
    <source>
        <dbReference type="PROSITE-ProRule" id="PRU00409"/>
    </source>
</evidence>
<dbReference type="PROSITE" id="PS50975">
    <property type="entry name" value="ATP_GRASP"/>
    <property type="match status" value="1"/>
</dbReference>
<evidence type="ECO:0000256" key="2">
    <source>
        <dbReference type="ARBA" id="ARBA00022741"/>
    </source>
</evidence>
<keyword evidence="2 4" id="KW-0547">Nucleotide-binding</keyword>
<dbReference type="SUPFAM" id="SSF56059">
    <property type="entry name" value="Glutathione synthetase ATP-binding domain-like"/>
    <property type="match status" value="1"/>
</dbReference>
<keyword evidence="7" id="KW-1185">Reference proteome</keyword>
<proteinExistence type="predicted"/>
<name>A0ABS2UJI1_9ACTN</name>
<dbReference type="InterPro" id="IPR011761">
    <property type="entry name" value="ATP-grasp"/>
</dbReference>
<evidence type="ECO:0000313" key="6">
    <source>
        <dbReference type="EMBL" id="MBM9617414.1"/>
    </source>
</evidence>
<protein>
    <submittedName>
        <fullName evidence="6">ATP-grasp domain-containing protein</fullName>
    </submittedName>
</protein>